<dbReference type="InterPro" id="IPR023996">
    <property type="entry name" value="TonB-dep_OMP_SusC/RagA"/>
</dbReference>
<dbReference type="STRING" id="762903.Pedsa_0690"/>
<dbReference type="KEGG" id="psn:Pedsa_0690"/>
<feature type="domain" description="TonB-dependent receptor plug" evidence="8">
    <location>
        <begin position="136"/>
        <end position="243"/>
    </location>
</feature>
<keyword evidence="10" id="KW-1185">Reference proteome</keyword>
<dbReference type="SUPFAM" id="SSF49464">
    <property type="entry name" value="Carboxypeptidase regulatory domain-like"/>
    <property type="match status" value="1"/>
</dbReference>
<dbReference type="InterPro" id="IPR008969">
    <property type="entry name" value="CarboxyPept-like_regulatory"/>
</dbReference>
<comment type="similarity">
    <text evidence="7">Belongs to the TonB-dependent receptor family.</text>
</comment>
<keyword evidence="5 7" id="KW-0472">Membrane</keyword>
<dbReference type="InterPro" id="IPR036942">
    <property type="entry name" value="Beta-barrel_TonB_sf"/>
</dbReference>
<dbReference type="Pfam" id="PF07715">
    <property type="entry name" value="Plug"/>
    <property type="match status" value="1"/>
</dbReference>
<evidence type="ECO:0000256" key="1">
    <source>
        <dbReference type="ARBA" id="ARBA00004571"/>
    </source>
</evidence>
<dbReference type="NCBIfam" id="TIGR04056">
    <property type="entry name" value="OMP_RagA_SusC"/>
    <property type="match status" value="1"/>
</dbReference>
<proteinExistence type="inferred from homology"/>
<evidence type="ECO:0000256" key="4">
    <source>
        <dbReference type="ARBA" id="ARBA00022692"/>
    </source>
</evidence>
<keyword evidence="6 7" id="KW-0998">Cell outer membrane</keyword>
<dbReference type="RefSeq" id="WP_013631767.1">
    <property type="nucleotide sequence ID" value="NC_015177.1"/>
</dbReference>
<reference evidence="10" key="2">
    <citation type="submission" date="2011-02" db="EMBL/GenBank/DDBJ databases">
        <title>The complete genome of Pedobacter saltans DSM 12145.</title>
        <authorList>
            <consortium name="US DOE Joint Genome Institute (JGI-PGF)"/>
            <person name="Lucas S."/>
            <person name="Copeland A."/>
            <person name="Lapidus A."/>
            <person name="Bruce D."/>
            <person name="Goodwin L."/>
            <person name="Pitluck S."/>
            <person name="Kyrpides N."/>
            <person name="Mavromatis K."/>
            <person name="Pagani I."/>
            <person name="Ivanova N."/>
            <person name="Ovchinnikova G."/>
            <person name="Lu M."/>
            <person name="Detter J.C."/>
            <person name="Han C."/>
            <person name="Land M."/>
            <person name="Hauser L."/>
            <person name="Markowitz V."/>
            <person name="Cheng J.-F."/>
            <person name="Hugenholtz P."/>
            <person name="Woyke T."/>
            <person name="Wu D."/>
            <person name="Tindall B."/>
            <person name="Pomrenke H.G."/>
            <person name="Brambilla E."/>
            <person name="Klenk H.-P."/>
            <person name="Eisen J.A."/>
        </authorList>
    </citation>
    <scope>NUCLEOTIDE SEQUENCE [LARGE SCALE GENOMIC DNA]</scope>
    <source>
        <strain evidence="10">ATCC 51119 / DSM 12145 / JCM 21818 / LMG 10337 / NBRC 100064 / NCIMB 13643</strain>
    </source>
</reference>
<dbReference type="InterPro" id="IPR037066">
    <property type="entry name" value="Plug_dom_sf"/>
</dbReference>
<dbReference type="OrthoDB" id="9768177at2"/>
<evidence type="ECO:0000256" key="7">
    <source>
        <dbReference type="PROSITE-ProRule" id="PRU01360"/>
    </source>
</evidence>
<reference evidence="9 10" key="1">
    <citation type="journal article" date="2011" name="Stand. Genomic Sci.">
        <title>Complete genome sequence of the gliding, heparinolytic Pedobacter saltans type strain (113).</title>
        <authorList>
            <person name="Liolios K."/>
            <person name="Sikorski J."/>
            <person name="Lu M."/>
            <person name="Nolan M."/>
            <person name="Lapidus A."/>
            <person name="Lucas S."/>
            <person name="Hammon N."/>
            <person name="Deshpande S."/>
            <person name="Cheng J.F."/>
            <person name="Tapia R."/>
            <person name="Han C."/>
            <person name="Goodwin L."/>
            <person name="Pitluck S."/>
            <person name="Huntemann M."/>
            <person name="Ivanova N."/>
            <person name="Pagani I."/>
            <person name="Mavromatis K."/>
            <person name="Ovchinikova G."/>
            <person name="Pati A."/>
            <person name="Chen A."/>
            <person name="Palaniappan K."/>
            <person name="Land M."/>
            <person name="Hauser L."/>
            <person name="Brambilla E.M."/>
            <person name="Kotsyurbenko O."/>
            <person name="Rohde M."/>
            <person name="Tindall B.J."/>
            <person name="Abt B."/>
            <person name="Goker M."/>
            <person name="Detter J.C."/>
            <person name="Woyke T."/>
            <person name="Bristow J."/>
            <person name="Eisen J.A."/>
            <person name="Markowitz V."/>
            <person name="Hugenholtz P."/>
            <person name="Klenk H.P."/>
            <person name="Kyrpides N.C."/>
        </authorList>
    </citation>
    <scope>NUCLEOTIDE SEQUENCE [LARGE SCALE GENOMIC DNA]</scope>
    <source>
        <strain evidence="10">ATCC 51119 / DSM 12145 / JCM 21818 / LMG 10337 / NBRC 100064 / NCIMB 13643</strain>
    </source>
</reference>
<name>F0S8I2_PSESL</name>
<dbReference type="Proteomes" id="UP000000310">
    <property type="component" value="Chromosome"/>
</dbReference>
<sequence>MMYNFSFRWGNPKLLLNPLVYLCITIILNSLIVSKKSFGQAPSTSLVGRVTDVDGREIPGVEIYTRESARSSISQKSGLYNLNIGKSDSTIIFSKVGYIQLELAIGDRKVINVKLQREKTVFNETINLGYGSGSYQEVAGSLVQIKPEDFIKAPVSDFIEALSGRIAGVKISSLTGQPGEAMDVVVRGANSLYKNYSPLYVIDGVIVDNIGNVTVNPEEISSLTVLKDASLTSIYGARGANGVLIINTKKGLPGKSTISFNTTVGFQQFTNKIKMMDSYDFVKYQTEINQQKANELYNRASLNLSDPLYNASGRTLSSYKNIEGIDWQDEIFRSSPIQIHNIGIRGGDKDTRYSLSGSIFDQNGVIINSGANRYQGRATLDQIISKKIRIGLTANYGRYSKNGYAVNGEDVSNSTNYALFRAWGARPVSGESNINLLDYAIDPDYKTSPLVKYNPIISIENESKTYTTSNLLTSAYFELDILKNLKFRSIGSLNADRNRLDIFYNSNTPGGNSALAANGAFRYMKSKYFTNENTLNYANVFKGAHSLEVLAGFSYYNGMRELFGFSVSNLPNEDIGIYGLDEGLPYATESNMSKYSFRSYFGRVNYDYKSKYYLSASLRAEELPFTNNIFSYSPSFSVGWNMMAENILKGSKIVSTSKLRFGYGQIQSWAYEPFDYISTFGKPDAAFNGLLNLDGRRETIEQYNIGYDFGLFKDKIALSLDVYRKENVGTPYLASIRNEGLEVSLSTNNIQADNFKWTSHFNVAFNKNKILSINNTDAIYSQVGSDLTSPLYVSKPGYSAGMFYGYVFDGIYQVEDFDMTGGVYILKSDRPDNGSPRSSIQPGDIRYKDLDGNLSINQDDQTIIGRSAPKHFGGLLNNFNYKAFDLSVLFQWSYGNQIYNANRMLFEGNYSNLMGLNQYASYNDRWTAEKPSNELFRTGGQGPTGFQSSRVLEDGSYLRLKTISIGYAVPKRHIKSLYLSQLNVRFSAQNLFTITKYSGLDPEVSARHSVLTPGFDYAAYPQAKTISLGLHATF</sequence>
<evidence type="ECO:0000259" key="8">
    <source>
        <dbReference type="Pfam" id="PF07715"/>
    </source>
</evidence>
<evidence type="ECO:0000313" key="9">
    <source>
        <dbReference type="EMBL" id="ADY51266.1"/>
    </source>
</evidence>
<dbReference type="InterPro" id="IPR012910">
    <property type="entry name" value="Plug_dom"/>
</dbReference>
<evidence type="ECO:0000256" key="3">
    <source>
        <dbReference type="ARBA" id="ARBA00022452"/>
    </source>
</evidence>
<keyword evidence="4 7" id="KW-0812">Transmembrane</keyword>
<evidence type="ECO:0000256" key="2">
    <source>
        <dbReference type="ARBA" id="ARBA00022448"/>
    </source>
</evidence>
<dbReference type="PROSITE" id="PS52016">
    <property type="entry name" value="TONB_DEPENDENT_REC_3"/>
    <property type="match status" value="1"/>
</dbReference>
<accession>F0S8I2</accession>
<dbReference type="Gene3D" id="2.40.170.20">
    <property type="entry name" value="TonB-dependent receptor, beta-barrel domain"/>
    <property type="match status" value="1"/>
</dbReference>
<dbReference type="InterPro" id="IPR039426">
    <property type="entry name" value="TonB-dep_rcpt-like"/>
</dbReference>
<dbReference type="EMBL" id="CP002545">
    <property type="protein sequence ID" value="ADY51266.1"/>
    <property type="molecule type" value="Genomic_DNA"/>
</dbReference>
<keyword evidence="3 7" id="KW-1134">Transmembrane beta strand</keyword>
<protein>
    <submittedName>
        <fullName evidence="9">TonB-dependent receptor plug</fullName>
    </submittedName>
</protein>
<dbReference type="SUPFAM" id="SSF56935">
    <property type="entry name" value="Porins"/>
    <property type="match status" value="1"/>
</dbReference>
<dbReference type="Gene3D" id="2.170.130.10">
    <property type="entry name" value="TonB-dependent receptor, plug domain"/>
    <property type="match status" value="1"/>
</dbReference>
<dbReference type="eggNOG" id="COG1629">
    <property type="taxonomic scope" value="Bacteria"/>
</dbReference>
<keyword evidence="9" id="KW-0675">Receptor</keyword>
<evidence type="ECO:0000256" key="5">
    <source>
        <dbReference type="ARBA" id="ARBA00023136"/>
    </source>
</evidence>
<evidence type="ECO:0000256" key="6">
    <source>
        <dbReference type="ARBA" id="ARBA00023237"/>
    </source>
</evidence>
<dbReference type="InterPro" id="IPR023997">
    <property type="entry name" value="TonB-dep_OMP_SusC/RagA_CS"/>
</dbReference>
<dbReference type="GO" id="GO:0009279">
    <property type="term" value="C:cell outer membrane"/>
    <property type="evidence" value="ECO:0007669"/>
    <property type="project" value="UniProtKB-SubCell"/>
</dbReference>
<comment type="subcellular location">
    <subcellularLocation>
        <location evidence="1 7">Cell outer membrane</location>
        <topology evidence="1 7">Multi-pass membrane protein</topology>
    </subcellularLocation>
</comment>
<dbReference type="HOGENOM" id="CLU_004317_0_1_10"/>
<gene>
    <name evidence="9" type="ordered locus">Pedsa_0690</name>
</gene>
<evidence type="ECO:0000313" key="10">
    <source>
        <dbReference type="Proteomes" id="UP000000310"/>
    </source>
</evidence>
<keyword evidence="2 7" id="KW-0813">Transport</keyword>
<dbReference type="NCBIfam" id="TIGR04057">
    <property type="entry name" value="SusC_RagA_signa"/>
    <property type="match status" value="1"/>
</dbReference>
<organism evidence="9 10">
    <name type="scientific">Pseudopedobacter saltans (strain ATCC 51119 / DSM 12145 / JCM 21818 / CCUG 39354 / LMG 10337 / NBRC 100064 / NCIMB 13643)</name>
    <name type="common">Pedobacter saltans</name>
    <dbReference type="NCBI Taxonomy" id="762903"/>
    <lineage>
        <taxon>Bacteria</taxon>
        <taxon>Pseudomonadati</taxon>
        <taxon>Bacteroidota</taxon>
        <taxon>Sphingobacteriia</taxon>
        <taxon>Sphingobacteriales</taxon>
        <taxon>Sphingobacteriaceae</taxon>
        <taxon>Pseudopedobacter</taxon>
    </lineage>
</organism>
<dbReference type="AlphaFoldDB" id="F0S8I2"/>